<evidence type="ECO:0000313" key="1">
    <source>
        <dbReference type="EMBL" id="KAH9420058.1"/>
    </source>
</evidence>
<dbReference type="Proteomes" id="UP000887458">
    <property type="component" value="Unassembled WGS sequence"/>
</dbReference>
<reference evidence="1 2" key="2">
    <citation type="journal article" date="2022" name="Mol. Biol. Evol.">
        <title>Comparative Genomics Reveals Insights into the Divergent Evolution of Astigmatic Mites and Household Pest Adaptations.</title>
        <authorList>
            <person name="Xiong Q."/>
            <person name="Wan A.T."/>
            <person name="Liu X."/>
            <person name="Fung C.S."/>
            <person name="Xiao X."/>
            <person name="Malainual N."/>
            <person name="Hou J."/>
            <person name="Wang L."/>
            <person name="Wang M."/>
            <person name="Yang K.Y."/>
            <person name="Cui Y."/>
            <person name="Leung E.L."/>
            <person name="Nong W."/>
            <person name="Shin S.K."/>
            <person name="Au S.W."/>
            <person name="Jeong K.Y."/>
            <person name="Chew F.T."/>
            <person name="Hui J.H."/>
            <person name="Leung T.F."/>
            <person name="Tungtrongchitr A."/>
            <person name="Zhong N."/>
            <person name="Liu Z."/>
            <person name="Tsui S.K."/>
        </authorList>
    </citation>
    <scope>NUCLEOTIDE SEQUENCE [LARGE SCALE GENOMIC DNA]</scope>
    <source>
        <strain evidence="1">Derp</strain>
    </source>
</reference>
<evidence type="ECO:0000313" key="2">
    <source>
        <dbReference type="Proteomes" id="UP000887458"/>
    </source>
</evidence>
<comment type="caution">
    <text evidence="1">The sequence shown here is derived from an EMBL/GenBank/DDBJ whole genome shotgun (WGS) entry which is preliminary data.</text>
</comment>
<organism evidence="1 2">
    <name type="scientific">Dermatophagoides pteronyssinus</name>
    <name type="common">European house dust mite</name>
    <dbReference type="NCBI Taxonomy" id="6956"/>
    <lineage>
        <taxon>Eukaryota</taxon>
        <taxon>Metazoa</taxon>
        <taxon>Ecdysozoa</taxon>
        <taxon>Arthropoda</taxon>
        <taxon>Chelicerata</taxon>
        <taxon>Arachnida</taxon>
        <taxon>Acari</taxon>
        <taxon>Acariformes</taxon>
        <taxon>Sarcoptiformes</taxon>
        <taxon>Astigmata</taxon>
        <taxon>Psoroptidia</taxon>
        <taxon>Analgoidea</taxon>
        <taxon>Pyroglyphidae</taxon>
        <taxon>Dermatophagoidinae</taxon>
        <taxon>Dermatophagoides</taxon>
    </lineage>
</organism>
<name>A0ABQ8JBX8_DERPT</name>
<protein>
    <submittedName>
        <fullName evidence="1">Uncharacterized protein</fullName>
    </submittedName>
</protein>
<reference evidence="1 2" key="1">
    <citation type="journal article" date="2018" name="J. Allergy Clin. Immunol.">
        <title>High-quality assembly of Dermatophagoides pteronyssinus genome and transcriptome reveals a wide range of novel allergens.</title>
        <authorList>
            <person name="Liu X.Y."/>
            <person name="Yang K.Y."/>
            <person name="Wang M.Q."/>
            <person name="Kwok J.S."/>
            <person name="Zeng X."/>
            <person name="Yang Z."/>
            <person name="Xiao X.J."/>
            <person name="Lau C.P."/>
            <person name="Li Y."/>
            <person name="Huang Z.M."/>
            <person name="Ba J.G."/>
            <person name="Yim A.K."/>
            <person name="Ouyang C.Y."/>
            <person name="Ngai S.M."/>
            <person name="Chan T.F."/>
            <person name="Leung E.L."/>
            <person name="Liu L."/>
            <person name="Liu Z.G."/>
            <person name="Tsui S.K."/>
        </authorList>
    </citation>
    <scope>NUCLEOTIDE SEQUENCE [LARGE SCALE GENOMIC DNA]</scope>
    <source>
        <strain evidence="1">Derp</strain>
    </source>
</reference>
<dbReference type="EMBL" id="NJHN03000054">
    <property type="protein sequence ID" value="KAH9420058.1"/>
    <property type="molecule type" value="Genomic_DNA"/>
</dbReference>
<proteinExistence type="predicted"/>
<accession>A0ABQ8JBX8</accession>
<gene>
    <name evidence="1" type="ORF">DERP_001892</name>
</gene>
<keyword evidence="2" id="KW-1185">Reference proteome</keyword>
<sequence>MTTISGEIKIIFDKFIKVKIIDIDYEADRSLVSIQDHYTIHVNIHTNGLNMIKAVDNSDGVIK</sequence>